<evidence type="ECO:0000313" key="6">
    <source>
        <dbReference type="EMBL" id="ACV07275.1"/>
    </source>
</evidence>
<keyword evidence="2 4" id="KW-0238">DNA-binding</keyword>
<proteinExistence type="predicted"/>
<dbReference type="InterPro" id="IPR050109">
    <property type="entry name" value="HTH-type_TetR-like_transc_reg"/>
</dbReference>
<dbReference type="KEGG" id="kse:Ksed_22990"/>
<dbReference type="HOGENOM" id="CLU_069356_9_0_11"/>
<dbReference type="GO" id="GO:0000976">
    <property type="term" value="F:transcription cis-regulatory region binding"/>
    <property type="evidence" value="ECO:0007669"/>
    <property type="project" value="TreeGrafter"/>
</dbReference>
<dbReference type="RefSeq" id="WP_015780206.1">
    <property type="nucleotide sequence ID" value="NC_013169.1"/>
</dbReference>
<dbReference type="Pfam" id="PF13305">
    <property type="entry name" value="TetR_C_33"/>
    <property type="match status" value="1"/>
</dbReference>
<feature type="domain" description="HTH tetR-type" evidence="5">
    <location>
        <begin position="7"/>
        <end position="67"/>
    </location>
</feature>
<keyword evidence="1" id="KW-0805">Transcription regulation</keyword>
<name>C7NM26_KYTSD</name>
<evidence type="ECO:0000256" key="1">
    <source>
        <dbReference type="ARBA" id="ARBA00023015"/>
    </source>
</evidence>
<dbReference type="InterPro" id="IPR036271">
    <property type="entry name" value="Tet_transcr_reg_TetR-rel_C_sf"/>
</dbReference>
<dbReference type="PROSITE" id="PS50977">
    <property type="entry name" value="HTH_TETR_2"/>
    <property type="match status" value="1"/>
</dbReference>
<dbReference type="SUPFAM" id="SSF48498">
    <property type="entry name" value="Tetracyclin repressor-like, C-terminal domain"/>
    <property type="match status" value="1"/>
</dbReference>
<evidence type="ECO:0000256" key="2">
    <source>
        <dbReference type="ARBA" id="ARBA00023125"/>
    </source>
</evidence>
<dbReference type="Pfam" id="PF00440">
    <property type="entry name" value="TetR_N"/>
    <property type="match status" value="1"/>
</dbReference>
<dbReference type="InterPro" id="IPR001647">
    <property type="entry name" value="HTH_TetR"/>
</dbReference>
<evidence type="ECO:0000256" key="4">
    <source>
        <dbReference type="PROSITE-ProRule" id="PRU00335"/>
    </source>
</evidence>
<dbReference type="Proteomes" id="UP000006666">
    <property type="component" value="Chromosome"/>
</dbReference>
<protein>
    <submittedName>
        <fullName evidence="6">Transcriptional regulator</fullName>
    </submittedName>
</protein>
<evidence type="ECO:0000313" key="7">
    <source>
        <dbReference type="Proteomes" id="UP000006666"/>
    </source>
</evidence>
<dbReference type="eggNOG" id="COG1309">
    <property type="taxonomic scope" value="Bacteria"/>
</dbReference>
<dbReference type="PANTHER" id="PTHR30055:SF243">
    <property type="entry name" value="HTH-TYPE TRANSCRIPTIONAL REGULATOR RV1816"/>
    <property type="match status" value="1"/>
</dbReference>
<dbReference type="InterPro" id="IPR009057">
    <property type="entry name" value="Homeodomain-like_sf"/>
</dbReference>
<keyword evidence="7" id="KW-1185">Reference proteome</keyword>
<sequence>MARRSRTEMEAAILCAGRRQLQQKGAAALSLREVAREVGVVSSAVYRYVSSRDELLTRLLVAAYDGLADAVDAALGRADSRQALAVIARAVRAWAVEHPEEWGLIYGTPVPGYAAPQERTGGPGTRVLALVLQAVVDAGSGRPGAGRGAEAAGPLAGFAAEAAEVLDVPASSEQVAAAMGWWAGLVGLVHAEVFGFWGPVPEGLGEELMEHWLCGPGDVGVSG</sequence>
<dbReference type="SUPFAM" id="SSF46689">
    <property type="entry name" value="Homeodomain-like"/>
    <property type="match status" value="1"/>
</dbReference>
<gene>
    <name evidence="6" type="ordered locus">Ksed_22990</name>
</gene>
<keyword evidence="3" id="KW-0804">Transcription</keyword>
<feature type="DNA-binding region" description="H-T-H motif" evidence="4">
    <location>
        <begin position="30"/>
        <end position="49"/>
    </location>
</feature>
<evidence type="ECO:0000259" key="5">
    <source>
        <dbReference type="PROSITE" id="PS50977"/>
    </source>
</evidence>
<reference evidence="6 7" key="1">
    <citation type="journal article" date="2009" name="Stand. Genomic Sci.">
        <title>Complete genome sequence of Kytococcus sedentarius type strain (541).</title>
        <authorList>
            <person name="Sims D."/>
            <person name="Brettin T."/>
            <person name="Detter J.C."/>
            <person name="Han C."/>
            <person name="Lapidus A."/>
            <person name="Copeland A."/>
            <person name="Glavina Del Rio T."/>
            <person name="Nolan M."/>
            <person name="Chen F."/>
            <person name="Lucas S."/>
            <person name="Tice H."/>
            <person name="Cheng J.F."/>
            <person name="Bruce D."/>
            <person name="Goodwin L."/>
            <person name="Pitluck S."/>
            <person name="Ovchinnikova G."/>
            <person name="Pati A."/>
            <person name="Ivanova N."/>
            <person name="Mavrommatis K."/>
            <person name="Chen A."/>
            <person name="Palaniappan K."/>
            <person name="D'haeseleer P."/>
            <person name="Chain P."/>
            <person name="Bristow J."/>
            <person name="Eisen J.A."/>
            <person name="Markowitz V."/>
            <person name="Hugenholtz P."/>
            <person name="Schneider S."/>
            <person name="Goker M."/>
            <person name="Pukall R."/>
            <person name="Kyrpides N.C."/>
            <person name="Klenk H.P."/>
        </authorList>
    </citation>
    <scope>NUCLEOTIDE SEQUENCE [LARGE SCALE GENOMIC DNA]</scope>
    <source>
        <strain evidence="7">ATCC 14392 / DSM 20547 / JCM 11482 / CCUG 33030 / NBRC 15357 / NCTC 11040 / CCM 314 / 541</strain>
    </source>
</reference>
<dbReference type="Gene3D" id="1.10.357.10">
    <property type="entry name" value="Tetracycline Repressor, domain 2"/>
    <property type="match status" value="1"/>
</dbReference>
<dbReference type="PANTHER" id="PTHR30055">
    <property type="entry name" value="HTH-TYPE TRANSCRIPTIONAL REGULATOR RUTR"/>
    <property type="match status" value="1"/>
</dbReference>
<organism evidence="6 7">
    <name type="scientific">Kytococcus sedentarius (strain ATCC 14392 / DSM 20547 / JCM 11482 / CCUG 33030 / NBRC 15357 / NCTC 11040 / CCM 314 / 541)</name>
    <name type="common">Micrococcus sedentarius</name>
    <dbReference type="NCBI Taxonomy" id="478801"/>
    <lineage>
        <taxon>Bacteria</taxon>
        <taxon>Bacillati</taxon>
        <taxon>Actinomycetota</taxon>
        <taxon>Actinomycetes</taxon>
        <taxon>Micrococcales</taxon>
        <taxon>Kytococcaceae</taxon>
        <taxon>Kytococcus</taxon>
    </lineage>
</organism>
<dbReference type="GO" id="GO:0003700">
    <property type="term" value="F:DNA-binding transcription factor activity"/>
    <property type="evidence" value="ECO:0007669"/>
    <property type="project" value="TreeGrafter"/>
</dbReference>
<dbReference type="AlphaFoldDB" id="C7NM26"/>
<evidence type="ECO:0000256" key="3">
    <source>
        <dbReference type="ARBA" id="ARBA00023163"/>
    </source>
</evidence>
<accession>C7NM26</accession>
<dbReference type="EMBL" id="CP001686">
    <property type="protein sequence ID" value="ACV07275.1"/>
    <property type="molecule type" value="Genomic_DNA"/>
</dbReference>
<dbReference type="InterPro" id="IPR025996">
    <property type="entry name" value="MT1864/Rv1816-like_C"/>
</dbReference>